<dbReference type="InterPro" id="IPR050360">
    <property type="entry name" value="MFS_Sugar_Transporters"/>
</dbReference>
<dbReference type="Pfam" id="PF00083">
    <property type="entry name" value="Sugar_tr"/>
    <property type="match status" value="1"/>
</dbReference>
<dbReference type="FunFam" id="1.20.1250.20:FF:000134">
    <property type="entry name" value="MFS sugar transporter protein"/>
    <property type="match status" value="1"/>
</dbReference>
<keyword evidence="11" id="KW-1185">Reference proteome</keyword>
<feature type="transmembrane region" description="Helical" evidence="8">
    <location>
        <begin position="453"/>
        <end position="472"/>
    </location>
</feature>
<organism evidence="10 11">
    <name type="scientific">Pleomassaria siparia CBS 279.74</name>
    <dbReference type="NCBI Taxonomy" id="1314801"/>
    <lineage>
        <taxon>Eukaryota</taxon>
        <taxon>Fungi</taxon>
        <taxon>Dikarya</taxon>
        <taxon>Ascomycota</taxon>
        <taxon>Pezizomycotina</taxon>
        <taxon>Dothideomycetes</taxon>
        <taxon>Pleosporomycetidae</taxon>
        <taxon>Pleosporales</taxon>
        <taxon>Pleomassariaceae</taxon>
        <taxon>Pleomassaria</taxon>
    </lineage>
</organism>
<evidence type="ECO:0000256" key="2">
    <source>
        <dbReference type="ARBA" id="ARBA00010992"/>
    </source>
</evidence>
<dbReference type="InterPro" id="IPR005828">
    <property type="entry name" value="MFS_sugar_transport-like"/>
</dbReference>
<dbReference type="AlphaFoldDB" id="A0A6G1KNN1"/>
<dbReference type="Proteomes" id="UP000799428">
    <property type="component" value="Unassembled WGS sequence"/>
</dbReference>
<feature type="transmembrane region" description="Helical" evidence="8">
    <location>
        <begin position="128"/>
        <end position="147"/>
    </location>
</feature>
<evidence type="ECO:0000313" key="10">
    <source>
        <dbReference type="EMBL" id="KAF2713937.1"/>
    </source>
</evidence>
<feature type="transmembrane region" description="Helical" evidence="8">
    <location>
        <begin position="222"/>
        <end position="241"/>
    </location>
</feature>
<dbReference type="EMBL" id="MU005765">
    <property type="protein sequence ID" value="KAF2713937.1"/>
    <property type="molecule type" value="Genomic_DNA"/>
</dbReference>
<feature type="transmembrane region" description="Helical" evidence="8">
    <location>
        <begin position="415"/>
        <end position="432"/>
    </location>
</feature>
<feature type="transmembrane region" description="Helical" evidence="8">
    <location>
        <begin position="56"/>
        <end position="80"/>
    </location>
</feature>
<comment type="similarity">
    <text evidence="2 7">Belongs to the major facilitator superfamily. Sugar transporter (TC 2.A.1.1) family.</text>
</comment>
<dbReference type="GO" id="GO:0016020">
    <property type="term" value="C:membrane"/>
    <property type="evidence" value="ECO:0007669"/>
    <property type="project" value="UniProtKB-SubCell"/>
</dbReference>
<feature type="transmembrane region" description="Helical" evidence="8">
    <location>
        <begin position="381"/>
        <end position="403"/>
    </location>
</feature>
<keyword evidence="3 7" id="KW-0813">Transport</keyword>
<feature type="domain" description="Major facilitator superfamily (MFS) profile" evidence="9">
    <location>
        <begin position="59"/>
        <end position="504"/>
    </location>
</feature>
<name>A0A6G1KNN1_9PLEO</name>
<reference evidence="10" key="1">
    <citation type="journal article" date="2020" name="Stud. Mycol.">
        <title>101 Dothideomycetes genomes: a test case for predicting lifestyles and emergence of pathogens.</title>
        <authorList>
            <person name="Haridas S."/>
            <person name="Albert R."/>
            <person name="Binder M."/>
            <person name="Bloem J."/>
            <person name="Labutti K."/>
            <person name="Salamov A."/>
            <person name="Andreopoulos B."/>
            <person name="Baker S."/>
            <person name="Barry K."/>
            <person name="Bills G."/>
            <person name="Bluhm B."/>
            <person name="Cannon C."/>
            <person name="Castanera R."/>
            <person name="Culley D."/>
            <person name="Daum C."/>
            <person name="Ezra D."/>
            <person name="Gonzalez J."/>
            <person name="Henrissat B."/>
            <person name="Kuo A."/>
            <person name="Liang C."/>
            <person name="Lipzen A."/>
            <person name="Lutzoni F."/>
            <person name="Magnuson J."/>
            <person name="Mondo S."/>
            <person name="Nolan M."/>
            <person name="Ohm R."/>
            <person name="Pangilinan J."/>
            <person name="Park H.-J."/>
            <person name="Ramirez L."/>
            <person name="Alfaro M."/>
            <person name="Sun H."/>
            <person name="Tritt A."/>
            <person name="Yoshinaga Y."/>
            <person name="Zwiers L.-H."/>
            <person name="Turgeon B."/>
            <person name="Goodwin S."/>
            <person name="Spatafora J."/>
            <person name="Crous P."/>
            <person name="Grigoriev I."/>
        </authorList>
    </citation>
    <scope>NUCLEOTIDE SEQUENCE</scope>
    <source>
        <strain evidence="10">CBS 279.74</strain>
    </source>
</reference>
<feature type="transmembrane region" description="Helical" evidence="8">
    <location>
        <begin position="478"/>
        <end position="499"/>
    </location>
</feature>
<keyword evidence="5 8" id="KW-1133">Transmembrane helix</keyword>
<dbReference type="PANTHER" id="PTHR48022:SF70">
    <property type="entry name" value="MONOSACCHARIDE TRANSPORTER, PUTATIVE (AFU_ORTHOLOGUE AFUA_5G14540)-RELATED"/>
    <property type="match status" value="1"/>
</dbReference>
<evidence type="ECO:0000259" key="9">
    <source>
        <dbReference type="PROSITE" id="PS50850"/>
    </source>
</evidence>
<evidence type="ECO:0000256" key="6">
    <source>
        <dbReference type="ARBA" id="ARBA00023136"/>
    </source>
</evidence>
<dbReference type="InterPro" id="IPR036259">
    <property type="entry name" value="MFS_trans_sf"/>
</dbReference>
<protein>
    <submittedName>
        <fullName evidence="10">Lactose permease</fullName>
    </submittedName>
</protein>
<evidence type="ECO:0000256" key="3">
    <source>
        <dbReference type="ARBA" id="ARBA00022448"/>
    </source>
</evidence>
<accession>A0A6G1KNN1</accession>
<feature type="transmembrane region" description="Helical" evidence="8">
    <location>
        <begin position="188"/>
        <end position="210"/>
    </location>
</feature>
<gene>
    <name evidence="10" type="ORF">K504DRAFT_498735</name>
</gene>
<evidence type="ECO:0000313" key="11">
    <source>
        <dbReference type="Proteomes" id="UP000799428"/>
    </source>
</evidence>
<evidence type="ECO:0000256" key="4">
    <source>
        <dbReference type="ARBA" id="ARBA00022692"/>
    </source>
</evidence>
<feature type="transmembrane region" description="Helical" evidence="8">
    <location>
        <begin position="351"/>
        <end position="369"/>
    </location>
</feature>
<sequence>MADHKTTDVAYVGEKRLTDDGKKILDEGEVEGVNPTFTAIMATHKPNPWGKGHLQLYALCAVIFLNSTMSGFDGSLMGSINVLPNYTSYYNLPTKGTASTGIVFAIYQVGQMAAALFVWIADWRGRKEMIFIGTVGVVVGTIITATARTLSVFIGGRFLLAFFATLACSASPLYLVEIAPPQYRGTLAGLYNTFYYFGSILATSAVYGAHKHISHSNLDWRLPLWIQMVCPALVSVVILFFPESPRWLVGKDRHEEALAFLVKYHANGDSDHPLVALEMGEMVESLRQNPVTHWKNFFDLRVLYKSRARRYRTTLNMTFAWFGQFSGNNVVSYYLPYLLANVGITSADTKLLLNIMYALVGYIFSSAGARLHDVFGRRKMLLGATAGLIVSLTITAGTAAGYVNTGSKTSSSASIGFIFVFGAIFAFAYTSMQPIYPVEVMSNDMRAKGAGTYKLVGGCASFINTFAAPIALSNIGYWFYVFFIFWDVFEFAIMYFFFVETKGLTLEEMDDIFEAKNPRKASTEKKRVKVRTVIGKSGQVEKRAGATIYMAGRSEARVESAIATIKLTVPTNTPATLKFLHIDLADLKTVKEAAVQFAKQESKADLLYNNAGITSPPLGTTTAQNIEVHTETNHVCQSTTYV</sequence>
<dbReference type="PANTHER" id="PTHR48022">
    <property type="entry name" value="PLASTIDIC GLUCOSE TRANSPORTER 4"/>
    <property type="match status" value="1"/>
</dbReference>
<keyword evidence="6 8" id="KW-0472">Membrane</keyword>
<dbReference type="OrthoDB" id="6133115at2759"/>
<dbReference type="Gene3D" id="1.20.1250.20">
    <property type="entry name" value="MFS general substrate transporter like domains"/>
    <property type="match status" value="1"/>
</dbReference>
<dbReference type="PROSITE" id="PS50850">
    <property type="entry name" value="MFS"/>
    <property type="match status" value="1"/>
</dbReference>
<proteinExistence type="inferred from homology"/>
<evidence type="ECO:0000256" key="1">
    <source>
        <dbReference type="ARBA" id="ARBA00004141"/>
    </source>
</evidence>
<keyword evidence="4 8" id="KW-0812">Transmembrane</keyword>
<dbReference type="InterPro" id="IPR003663">
    <property type="entry name" value="Sugar/inositol_transpt"/>
</dbReference>
<evidence type="ECO:0000256" key="5">
    <source>
        <dbReference type="ARBA" id="ARBA00022989"/>
    </source>
</evidence>
<dbReference type="SUPFAM" id="SSF51735">
    <property type="entry name" value="NAD(P)-binding Rossmann-fold domains"/>
    <property type="match status" value="1"/>
</dbReference>
<dbReference type="SUPFAM" id="SSF103473">
    <property type="entry name" value="MFS general substrate transporter"/>
    <property type="match status" value="1"/>
</dbReference>
<evidence type="ECO:0000256" key="8">
    <source>
        <dbReference type="SAM" id="Phobius"/>
    </source>
</evidence>
<dbReference type="InterPro" id="IPR036291">
    <property type="entry name" value="NAD(P)-bd_dom_sf"/>
</dbReference>
<feature type="transmembrane region" description="Helical" evidence="8">
    <location>
        <begin position="153"/>
        <end position="176"/>
    </location>
</feature>
<dbReference type="Gene3D" id="3.40.50.720">
    <property type="entry name" value="NAD(P)-binding Rossmann-like Domain"/>
    <property type="match status" value="1"/>
</dbReference>
<evidence type="ECO:0000256" key="7">
    <source>
        <dbReference type="RuleBase" id="RU003346"/>
    </source>
</evidence>
<dbReference type="NCBIfam" id="TIGR00879">
    <property type="entry name" value="SP"/>
    <property type="match status" value="1"/>
</dbReference>
<dbReference type="GO" id="GO:0005351">
    <property type="term" value="F:carbohydrate:proton symporter activity"/>
    <property type="evidence" value="ECO:0007669"/>
    <property type="project" value="TreeGrafter"/>
</dbReference>
<feature type="transmembrane region" description="Helical" evidence="8">
    <location>
        <begin position="100"/>
        <end position="121"/>
    </location>
</feature>
<dbReference type="InterPro" id="IPR020846">
    <property type="entry name" value="MFS_dom"/>
</dbReference>
<feature type="transmembrane region" description="Helical" evidence="8">
    <location>
        <begin position="319"/>
        <end position="339"/>
    </location>
</feature>
<comment type="subcellular location">
    <subcellularLocation>
        <location evidence="1">Membrane</location>
        <topology evidence="1">Multi-pass membrane protein</topology>
    </subcellularLocation>
</comment>